<dbReference type="EMBL" id="JASAOF010000008">
    <property type="protein sequence ID" value="MDI2029892.1"/>
    <property type="molecule type" value="Genomic_DNA"/>
</dbReference>
<protein>
    <submittedName>
        <fullName evidence="3">Uncharacterized protein</fullName>
    </submittedName>
</protein>
<dbReference type="RefSeq" id="WP_281456215.1">
    <property type="nucleotide sequence ID" value="NZ_JASAOF010000008.1"/>
</dbReference>
<evidence type="ECO:0000256" key="2">
    <source>
        <dbReference type="SAM" id="SignalP"/>
    </source>
</evidence>
<evidence type="ECO:0000313" key="3">
    <source>
        <dbReference type="EMBL" id="MDI2029892.1"/>
    </source>
</evidence>
<sequence>MSKRRSKSAFISVLMALSMGVLAHAPAYAEPLPAQYSGSTSGDVLSLGLSGLGVPTIDADIGNSATDINSTEDPRAHAESSNVGANALGLPVDLISGEANSGPGTPTDSYAMGLGDITVPGVLNVGALQGSGSTNWPGGTSPAFPTARPSPNRPPSWPTPTSGSTSQAPG</sequence>
<accession>A0ABT6PPG3</accession>
<comment type="caution">
    <text evidence="3">The sequence shown here is derived from an EMBL/GenBank/DDBJ whole genome shotgun (WGS) entry which is preliminary data.</text>
</comment>
<evidence type="ECO:0000313" key="4">
    <source>
        <dbReference type="Proteomes" id="UP001237595"/>
    </source>
</evidence>
<gene>
    <name evidence="3" type="ORF">QFW96_14775</name>
</gene>
<organism evidence="3 4">
    <name type="scientific">Saccharopolyspora ipomoeae</name>
    <dbReference type="NCBI Taxonomy" id="3042027"/>
    <lineage>
        <taxon>Bacteria</taxon>
        <taxon>Bacillati</taxon>
        <taxon>Actinomycetota</taxon>
        <taxon>Actinomycetes</taxon>
        <taxon>Pseudonocardiales</taxon>
        <taxon>Pseudonocardiaceae</taxon>
        <taxon>Saccharopolyspora</taxon>
    </lineage>
</organism>
<feature type="signal peptide" evidence="2">
    <location>
        <begin position="1"/>
        <end position="29"/>
    </location>
</feature>
<feature type="compositionally biased region" description="Low complexity" evidence="1">
    <location>
        <begin position="159"/>
        <end position="170"/>
    </location>
</feature>
<feature type="chain" id="PRO_5046155281" evidence="2">
    <location>
        <begin position="30"/>
        <end position="170"/>
    </location>
</feature>
<keyword evidence="4" id="KW-1185">Reference proteome</keyword>
<evidence type="ECO:0000256" key="1">
    <source>
        <dbReference type="SAM" id="MobiDB-lite"/>
    </source>
</evidence>
<name>A0ABT6PPG3_9PSEU</name>
<dbReference type="Proteomes" id="UP001237595">
    <property type="component" value="Unassembled WGS sequence"/>
</dbReference>
<proteinExistence type="predicted"/>
<keyword evidence="2" id="KW-0732">Signal</keyword>
<reference evidence="3 4" key="1">
    <citation type="submission" date="2023-04" db="EMBL/GenBank/DDBJ databases">
        <title>Draft genome sequence of Saccharopolyspora sp. TS4A08 isolated from sweet potato rhizospheric soil.</title>
        <authorList>
            <person name="Suksaard P."/>
            <person name="Duangmal K."/>
        </authorList>
    </citation>
    <scope>NUCLEOTIDE SEQUENCE [LARGE SCALE GENOMIC DNA]</scope>
    <source>
        <strain evidence="3 4">TS4A08</strain>
    </source>
</reference>
<feature type="region of interest" description="Disordered" evidence="1">
    <location>
        <begin position="129"/>
        <end position="170"/>
    </location>
</feature>